<dbReference type="Proteomes" id="UP001419268">
    <property type="component" value="Unassembled WGS sequence"/>
</dbReference>
<gene>
    <name evidence="5" type="ORF">Scep_006938</name>
</gene>
<dbReference type="AlphaFoldDB" id="A0AAP0PPI8"/>
<dbReference type="InterPro" id="IPR045312">
    <property type="entry name" value="PCBER-like"/>
</dbReference>
<dbReference type="InterPro" id="IPR036291">
    <property type="entry name" value="NAD(P)-bd_dom_sf"/>
</dbReference>
<dbReference type="InterPro" id="IPR050608">
    <property type="entry name" value="NmrA-type/Isoflavone_red_sf"/>
</dbReference>
<dbReference type="PANTHER" id="PTHR43349:SF4">
    <property type="entry name" value="PINORESINOL REDUCTASE 1-RELATED"/>
    <property type="match status" value="1"/>
</dbReference>
<evidence type="ECO:0000313" key="5">
    <source>
        <dbReference type="EMBL" id="KAK9148181.1"/>
    </source>
</evidence>
<feature type="domain" description="NmrA-like" evidence="4">
    <location>
        <begin position="325"/>
        <end position="384"/>
    </location>
</feature>
<evidence type="ECO:0000256" key="1">
    <source>
        <dbReference type="ARBA" id="ARBA00005725"/>
    </source>
</evidence>
<evidence type="ECO:0000256" key="2">
    <source>
        <dbReference type="ARBA" id="ARBA00022857"/>
    </source>
</evidence>
<evidence type="ECO:0000256" key="3">
    <source>
        <dbReference type="ARBA" id="ARBA00023002"/>
    </source>
</evidence>
<reference evidence="5 6" key="1">
    <citation type="submission" date="2024-01" db="EMBL/GenBank/DDBJ databases">
        <title>Genome assemblies of Stephania.</title>
        <authorList>
            <person name="Yang L."/>
        </authorList>
    </citation>
    <scope>NUCLEOTIDE SEQUENCE [LARGE SCALE GENOMIC DNA]</scope>
    <source>
        <strain evidence="5">JXDWG</strain>
        <tissue evidence="5">Leaf</tissue>
    </source>
</reference>
<dbReference type="CDD" id="cd05259">
    <property type="entry name" value="PCBER_SDR_a"/>
    <property type="match status" value="1"/>
</dbReference>
<dbReference type="PANTHER" id="PTHR43349">
    <property type="entry name" value="PINORESINOL REDUCTASE-RELATED"/>
    <property type="match status" value="1"/>
</dbReference>
<name>A0AAP0PPI8_9MAGN</name>
<sequence>MASEKSRVLVLGGTGYLGKRLVKASLRQGHPTYVLQRPENCMDINKIQLLLRLKKHGAKFIEGSLSDHESLVHAVKQVDVVISALSSSDISTTATKLQLKIVAAIKDAGNVKRFIPAEFCIDPARHVHDLEPAKTLNVRMMDVRQAIVEANIPYTSIAANCFAGYFVPNLCQLGSLLPPKDNKVSIFGDGNAKAIYVDENDIATYTIKTIDDPRTINKTLHLMPPENIRSQNELISIWEKLTGKKYERSTISGIDYLAIMNGADAIIQFGITHNYPIFYEGGYLKSFELKEGDKEATKLYPDVKYTTIEEYLKRYAQVTSRITSEKSRVLVLGGTGYLGKRLVKASLRKDHPTYVLHRPENCIDINKIQLLLRLKKRGAQFIKAIHTGRVLHRASKDLEPARSLDLRMMDVKKAIVNAKIPYTSVAANCFAGYFVPNLCQLAILLPPKDKINIFANGNAKDMRRRETWEGRREVSKL</sequence>
<protein>
    <recommendedName>
        <fullName evidence="4">NmrA-like domain-containing protein</fullName>
    </recommendedName>
</protein>
<keyword evidence="3" id="KW-0560">Oxidoreductase</keyword>
<comment type="similarity">
    <text evidence="1">Belongs to the NmrA-type oxidoreductase family. Isoflavone reductase subfamily.</text>
</comment>
<dbReference type="Gene3D" id="3.40.50.720">
    <property type="entry name" value="NAD(P)-binding Rossmann-like Domain"/>
    <property type="match status" value="2"/>
</dbReference>
<comment type="caution">
    <text evidence="5">The sequence shown here is derived from an EMBL/GenBank/DDBJ whole genome shotgun (WGS) entry which is preliminary data.</text>
</comment>
<feature type="domain" description="NmrA-like" evidence="4">
    <location>
        <begin position="4"/>
        <end position="312"/>
    </location>
</feature>
<evidence type="ECO:0000259" key="4">
    <source>
        <dbReference type="Pfam" id="PF05368"/>
    </source>
</evidence>
<dbReference type="SUPFAM" id="SSF51735">
    <property type="entry name" value="NAD(P)-binding Rossmann-fold domains"/>
    <property type="match status" value="2"/>
</dbReference>
<dbReference type="Gene3D" id="3.90.25.10">
    <property type="entry name" value="UDP-galactose 4-epimerase, domain 1"/>
    <property type="match status" value="2"/>
</dbReference>
<evidence type="ECO:0000313" key="6">
    <source>
        <dbReference type="Proteomes" id="UP001419268"/>
    </source>
</evidence>
<organism evidence="5 6">
    <name type="scientific">Stephania cephalantha</name>
    <dbReference type="NCBI Taxonomy" id="152367"/>
    <lineage>
        <taxon>Eukaryota</taxon>
        <taxon>Viridiplantae</taxon>
        <taxon>Streptophyta</taxon>
        <taxon>Embryophyta</taxon>
        <taxon>Tracheophyta</taxon>
        <taxon>Spermatophyta</taxon>
        <taxon>Magnoliopsida</taxon>
        <taxon>Ranunculales</taxon>
        <taxon>Menispermaceae</taxon>
        <taxon>Menispermoideae</taxon>
        <taxon>Cissampelideae</taxon>
        <taxon>Stephania</taxon>
    </lineage>
</organism>
<dbReference type="EMBL" id="JBBNAG010000003">
    <property type="protein sequence ID" value="KAK9148181.1"/>
    <property type="molecule type" value="Genomic_DNA"/>
</dbReference>
<dbReference type="InterPro" id="IPR008030">
    <property type="entry name" value="NmrA-like"/>
</dbReference>
<keyword evidence="2" id="KW-0521">NADP</keyword>
<accession>A0AAP0PPI8</accession>
<dbReference type="GO" id="GO:0009807">
    <property type="term" value="P:lignan biosynthetic process"/>
    <property type="evidence" value="ECO:0007669"/>
    <property type="project" value="UniProtKB-ARBA"/>
</dbReference>
<dbReference type="Pfam" id="PF05368">
    <property type="entry name" value="NmrA"/>
    <property type="match status" value="2"/>
</dbReference>
<dbReference type="GO" id="GO:0010283">
    <property type="term" value="F:pinoresinol reductase activity"/>
    <property type="evidence" value="ECO:0007669"/>
    <property type="project" value="UniProtKB-ARBA"/>
</dbReference>
<keyword evidence="6" id="KW-1185">Reference proteome</keyword>
<proteinExistence type="inferred from homology"/>